<gene>
    <name evidence="2" type="ORF">FHS34_008331</name>
</gene>
<keyword evidence="3" id="KW-1185">Reference proteome</keyword>
<sequence>MDKHAMAAFLRSRREQIRPEDVGLPRGARRRTPGLRREEVAQLAHISTDHYSRLEQARGRHPSRQVLQGIARALRLSDQERAHLFSLAGEVEHNRDRLPSREVAPATAALLKRLADTPALVVDNTCQVLAWNPLAAALFEDFSALRTADRNILRRIFRPHDQDPTTYRITDRQRLMTTAVSYLRVAATHYPDSAELRSLIAELTATSADFARLWNSQELRIDHHVRQVFLHPQVGPIELDFDVLTVPDRDQQVVIFTAEPGSSAHQNLQLLKVMDTQRMDAPV</sequence>
<evidence type="ECO:0000313" key="2">
    <source>
        <dbReference type="EMBL" id="MBB5932810.1"/>
    </source>
</evidence>
<dbReference type="AlphaFoldDB" id="A0A7W9Q3B8"/>
<dbReference type="SUPFAM" id="SSF47413">
    <property type="entry name" value="lambda repressor-like DNA-binding domains"/>
    <property type="match status" value="1"/>
</dbReference>
<proteinExistence type="predicted"/>
<dbReference type="PANTHER" id="PTHR35010:SF2">
    <property type="entry name" value="BLL4672 PROTEIN"/>
    <property type="match status" value="1"/>
</dbReference>
<dbReference type="CDD" id="cd00093">
    <property type="entry name" value="HTH_XRE"/>
    <property type="match status" value="1"/>
</dbReference>
<dbReference type="InterPro" id="IPR001387">
    <property type="entry name" value="Cro/C1-type_HTH"/>
</dbReference>
<dbReference type="PANTHER" id="PTHR35010">
    <property type="entry name" value="BLL4672 PROTEIN-RELATED"/>
    <property type="match status" value="1"/>
</dbReference>
<dbReference type="EMBL" id="JACHJK010000034">
    <property type="protein sequence ID" value="MBB5932810.1"/>
    <property type="molecule type" value="Genomic_DNA"/>
</dbReference>
<protein>
    <submittedName>
        <fullName evidence="2">Transcriptional regulator with XRE-family HTH domain</fullName>
    </submittedName>
</protein>
<accession>A0A7W9Q3B8</accession>
<dbReference type="Pfam" id="PF13560">
    <property type="entry name" value="HTH_31"/>
    <property type="match status" value="1"/>
</dbReference>
<evidence type="ECO:0000259" key="1">
    <source>
        <dbReference type="SMART" id="SM00530"/>
    </source>
</evidence>
<dbReference type="Pfam" id="PF17765">
    <property type="entry name" value="MLTR_LBD"/>
    <property type="match status" value="1"/>
</dbReference>
<organism evidence="2 3">
    <name type="scientific">Streptomyces echinatus</name>
    <dbReference type="NCBI Taxonomy" id="67293"/>
    <lineage>
        <taxon>Bacteria</taxon>
        <taxon>Bacillati</taxon>
        <taxon>Actinomycetota</taxon>
        <taxon>Actinomycetes</taxon>
        <taxon>Kitasatosporales</taxon>
        <taxon>Streptomycetaceae</taxon>
        <taxon>Streptomyces</taxon>
    </lineage>
</organism>
<dbReference type="Proteomes" id="UP000585836">
    <property type="component" value="Unassembled WGS sequence"/>
</dbReference>
<evidence type="ECO:0000313" key="3">
    <source>
        <dbReference type="Proteomes" id="UP000585836"/>
    </source>
</evidence>
<comment type="caution">
    <text evidence="2">The sequence shown here is derived from an EMBL/GenBank/DDBJ whole genome shotgun (WGS) entry which is preliminary data.</text>
</comment>
<feature type="domain" description="HTH cro/C1-type" evidence="1">
    <location>
        <begin position="9"/>
        <end position="81"/>
    </location>
</feature>
<dbReference type="InterPro" id="IPR041413">
    <property type="entry name" value="MLTR_LBD"/>
</dbReference>
<reference evidence="2 3" key="1">
    <citation type="submission" date="2020-08" db="EMBL/GenBank/DDBJ databases">
        <title>Genomic Encyclopedia of Type Strains, Phase III (KMG-III): the genomes of soil and plant-associated and newly described type strains.</title>
        <authorList>
            <person name="Whitman W."/>
        </authorList>
    </citation>
    <scope>NUCLEOTIDE SEQUENCE [LARGE SCALE GENOMIC DNA]</scope>
    <source>
        <strain evidence="2 3">CECT 3313</strain>
    </source>
</reference>
<dbReference type="SMART" id="SM00530">
    <property type="entry name" value="HTH_XRE"/>
    <property type="match status" value="1"/>
</dbReference>
<dbReference type="GO" id="GO:0003677">
    <property type="term" value="F:DNA binding"/>
    <property type="evidence" value="ECO:0007669"/>
    <property type="project" value="InterPro"/>
</dbReference>
<dbReference type="InterPro" id="IPR010982">
    <property type="entry name" value="Lambda_DNA-bd_dom_sf"/>
</dbReference>
<dbReference type="RefSeq" id="WP_184975780.1">
    <property type="nucleotide sequence ID" value="NZ_JACHJK010000034.1"/>
</dbReference>
<name>A0A7W9Q3B8_9ACTN</name>
<dbReference type="Gene3D" id="3.30.450.180">
    <property type="match status" value="1"/>
</dbReference>
<dbReference type="Gene3D" id="1.10.260.40">
    <property type="entry name" value="lambda repressor-like DNA-binding domains"/>
    <property type="match status" value="1"/>
</dbReference>